<dbReference type="eggNOG" id="KOG2084">
    <property type="taxonomic scope" value="Eukaryota"/>
</dbReference>
<dbReference type="Proteomes" id="UP000000707">
    <property type="component" value="Unassembled WGS sequence"/>
</dbReference>
<dbReference type="InterPro" id="IPR046341">
    <property type="entry name" value="SET_dom_sf"/>
</dbReference>
<dbReference type="InterPro" id="IPR001214">
    <property type="entry name" value="SET_dom"/>
</dbReference>
<dbReference type="SUPFAM" id="SSF82199">
    <property type="entry name" value="SET domain"/>
    <property type="match status" value="1"/>
</dbReference>
<dbReference type="EMBL" id="GL996510">
    <property type="protein sequence ID" value="EGV66645.1"/>
    <property type="molecule type" value="Genomic_DNA"/>
</dbReference>
<protein>
    <submittedName>
        <fullName evidence="2">SET domain-containing protein</fullName>
    </submittedName>
</protein>
<proteinExistence type="predicted"/>
<dbReference type="Pfam" id="PF00856">
    <property type="entry name" value="SET"/>
    <property type="match status" value="1"/>
</dbReference>
<name>G3AWY4_CANTC</name>
<gene>
    <name evidence="2" type="ORF">CANTEDRAFT_117784</name>
</gene>
<evidence type="ECO:0000313" key="3">
    <source>
        <dbReference type="Proteomes" id="UP000000707"/>
    </source>
</evidence>
<dbReference type="SMART" id="SM00317">
    <property type="entry name" value="SET"/>
    <property type="match status" value="1"/>
</dbReference>
<evidence type="ECO:0000313" key="2">
    <source>
        <dbReference type="EMBL" id="EGV66645.1"/>
    </source>
</evidence>
<feature type="domain" description="SET" evidence="1">
    <location>
        <begin position="23"/>
        <end position="323"/>
    </location>
</feature>
<dbReference type="PROSITE" id="PS50280">
    <property type="entry name" value="SET"/>
    <property type="match status" value="1"/>
</dbReference>
<dbReference type="Gene3D" id="6.10.140.2220">
    <property type="match status" value="1"/>
</dbReference>
<dbReference type="PANTHER" id="PTHR12197">
    <property type="entry name" value="HISTONE-LYSINE N-METHYLTRANSFERASE SMYD"/>
    <property type="match status" value="1"/>
</dbReference>
<evidence type="ECO:0000259" key="1">
    <source>
        <dbReference type="PROSITE" id="PS50280"/>
    </source>
</evidence>
<dbReference type="CDD" id="cd20071">
    <property type="entry name" value="SET_SMYD"/>
    <property type="match status" value="1"/>
</dbReference>
<reference evidence="2 3" key="1">
    <citation type="journal article" date="2011" name="Proc. Natl. Acad. Sci. U.S.A.">
        <title>Comparative genomics of xylose-fermenting fungi for enhanced biofuel production.</title>
        <authorList>
            <person name="Wohlbach D.J."/>
            <person name="Kuo A."/>
            <person name="Sato T.K."/>
            <person name="Potts K.M."/>
            <person name="Salamov A.A."/>
            <person name="LaButti K.M."/>
            <person name="Sun H."/>
            <person name="Clum A."/>
            <person name="Pangilinan J.L."/>
            <person name="Lindquist E.A."/>
            <person name="Lucas S."/>
            <person name="Lapidus A."/>
            <person name="Jin M."/>
            <person name="Gunawan C."/>
            <person name="Balan V."/>
            <person name="Dale B.E."/>
            <person name="Jeffries T.W."/>
            <person name="Zinkel R."/>
            <person name="Barry K.W."/>
            <person name="Grigoriev I.V."/>
            <person name="Gasch A.P."/>
        </authorList>
    </citation>
    <scope>NUCLEOTIDE SEQUENCE [LARGE SCALE GENOMIC DNA]</scope>
    <source>
        <strain evidence="3">ATCC 10573 / BCRC 21748 / CBS 615 / JCM 9827 / NBRC 10315 / NRRL Y-1498 / VKM Y-70</strain>
    </source>
</reference>
<organism evidence="3">
    <name type="scientific">Candida tenuis (strain ATCC 10573 / BCRC 21748 / CBS 615 / JCM 9827 / NBRC 10315 / NRRL Y-1498 / VKM Y-70)</name>
    <name type="common">Yeast</name>
    <name type="synonym">Yamadazyma tenuis</name>
    <dbReference type="NCBI Taxonomy" id="590646"/>
    <lineage>
        <taxon>Eukaryota</taxon>
        <taxon>Fungi</taxon>
        <taxon>Dikarya</taxon>
        <taxon>Ascomycota</taxon>
        <taxon>Saccharomycotina</taxon>
        <taxon>Pichiomycetes</taxon>
        <taxon>Debaryomycetaceae</taxon>
        <taxon>Yamadazyma</taxon>
    </lineage>
</organism>
<dbReference type="HOGENOM" id="CLU_038964_1_0_1"/>
<dbReference type="GO" id="GO:0005634">
    <property type="term" value="C:nucleus"/>
    <property type="evidence" value="ECO:0007669"/>
    <property type="project" value="TreeGrafter"/>
</dbReference>
<dbReference type="Gene3D" id="2.170.270.10">
    <property type="entry name" value="SET domain"/>
    <property type="match status" value="2"/>
</dbReference>
<dbReference type="AlphaFoldDB" id="G3AWY4"/>
<sequence length="355" mass="41250">MEIPSEEITLVDKEQAILSQISPFFQVSETKYGGKGCFSYESIPRGTDILVSKPLGFTISKDFKKEVCHKCFNYDNGKTMKFRLSLPTFKNQSICFCSEKCLSAFKSMKYYEVYLRSLLNLDKLYTTFCTEEMAEVPVAGVSEFIHTIKGKWEQVEQWDASVLKTKPTKWQKLIPKITETEYLEIKYVLGVLHNQTDAFVFESRLFDLLQSNEISKVLKFKNLLVSYITIFKFIRLTSPPQFQKFINPLDIRLIIGNNLTNAFGIWTLNEGDKDFLGFGVYPSGSFFNHSCTPNIIKRRINNELHFLTLADIQKNDELCIDYGNYLEEPVNIRRKELSEWFFICTCKRCEMEAQT</sequence>
<keyword evidence="3" id="KW-1185">Reference proteome</keyword>
<dbReference type="InterPro" id="IPR050869">
    <property type="entry name" value="H3K4_H4K5_MeTrfase"/>
</dbReference>
<dbReference type="STRING" id="590646.G3AWY4"/>
<dbReference type="PANTHER" id="PTHR12197:SF294">
    <property type="entry name" value="POTENTIAL PROTEIN LYSINE METHYLTRANSFERASE SET6"/>
    <property type="match status" value="1"/>
</dbReference>
<accession>G3AWY4</accession>